<evidence type="ECO:0000256" key="1">
    <source>
        <dbReference type="SAM" id="MobiDB-lite"/>
    </source>
</evidence>
<proteinExistence type="predicted"/>
<accession>A0ABP8BS61</accession>
<organism evidence="2 3">
    <name type="scientific">Actinomadura meridiana</name>
    <dbReference type="NCBI Taxonomy" id="559626"/>
    <lineage>
        <taxon>Bacteria</taxon>
        <taxon>Bacillati</taxon>
        <taxon>Actinomycetota</taxon>
        <taxon>Actinomycetes</taxon>
        <taxon>Streptosporangiales</taxon>
        <taxon>Thermomonosporaceae</taxon>
        <taxon>Actinomadura</taxon>
    </lineage>
</organism>
<gene>
    <name evidence="2" type="ORF">GCM10022254_01850</name>
</gene>
<evidence type="ECO:0000313" key="2">
    <source>
        <dbReference type="EMBL" id="GAA4223811.1"/>
    </source>
</evidence>
<dbReference type="EMBL" id="BAABAS010000001">
    <property type="protein sequence ID" value="GAA4223811.1"/>
    <property type="molecule type" value="Genomic_DNA"/>
</dbReference>
<comment type="caution">
    <text evidence="2">The sequence shown here is derived from an EMBL/GenBank/DDBJ whole genome shotgun (WGS) entry which is preliminary data.</text>
</comment>
<keyword evidence="3" id="KW-1185">Reference proteome</keyword>
<evidence type="ECO:0000313" key="3">
    <source>
        <dbReference type="Proteomes" id="UP001501710"/>
    </source>
</evidence>
<name>A0ABP8BS61_9ACTN</name>
<feature type="region of interest" description="Disordered" evidence="1">
    <location>
        <begin position="1"/>
        <end position="31"/>
    </location>
</feature>
<feature type="compositionally biased region" description="Basic and acidic residues" evidence="1">
    <location>
        <begin position="1"/>
        <end position="11"/>
    </location>
</feature>
<sequence length="60" mass="6496">MPWSDPPKELSDASSVALGASGTNSPNEETRELPSLTAWANCWALRVVANIRFVTLRPKG</sequence>
<dbReference type="Proteomes" id="UP001501710">
    <property type="component" value="Unassembled WGS sequence"/>
</dbReference>
<reference evidence="3" key="1">
    <citation type="journal article" date="2019" name="Int. J. Syst. Evol. Microbiol.">
        <title>The Global Catalogue of Microorganisms (GCM) 10K type strain sequencing project: providing services to taxonomists for standard genome sequencing and annotation.</title>
        <authorList>
            <consortium name="The Broad Institute Genomics Platform"/>
            <consortium name="The Broad Institute Genome Sequencing Center for Infectious Disease"/>
            <person name="Wu L."/>
            <person name="Ma J."/>
        </authorList>
    </citation>
    <scope>NUCLEOTIDE SEQUENCE [LARGE SCALE GENOMIC DNA]</scope>
    <source>
        <strain evidence="3">JCM 17440</strain>
    </source>
</reference>
<protein>
    <submittedName>
        <fullName evidence="2">Uncharacterized protein</fullName>
    </submittedName>
</protein>